<evidence type="ECO:0000313" key="3">
    <source>
        <dbReference type="Proteomes" id="UP001157109"/>
    </source>
</evidence>
<gene>
    <name evidence="2" type="ORF">GCM10025862_02450</name>
</gene>
<organism evidence="2 3">
    <name type="scientific">Arsenicicoccus piscis</name>
    <dbReference type="NCBI Taxonomy" id="673954"/>
    <lineage>
        <taxon>Bacteria</taxon>
        <taxon>Bacillati</taxon>
        <taxon>Actinomycetota</taxon>
        <taxon>Actinomycetes</taxon>
        <taxon>Micrococcales</taxon>
        <taxon>Intrasporangiaceae</taxon>
        <taxon>Arsenicicoccus</taxon>
    </lineage>
</organism>
<comment type="caution">
    <text evidence="2">The sequence shown here is derived from an EMBL/GenBank/DDBJ whole genome shotgun (WGS) entry which is preliminary data.</text>
</comment>
<accession>A0ABQ6HKL2</accession>
<evidence type="ECO:0000313" key="2">
    <source>
        <dbReference type="EMBL" id="GMA18224.1"/>
    </source>
</evidence>
<feature type="region of interest" description="Disordered" evidence="1">
    <location>
        <begin position="165"/>
        <end position="189"/>
    </location>
</feature>
<name>A0ABQ6HKL2_9MICO</name>
<dbReference type="EMBL" id="BSUJ01000001">
    <property type="protein sequence ID" value="GMA18224.1"/>
    <property type="molecule type" value="Genomic_DNA"/>
</dbReference>
<dbReference type="Proteomes" id="UP001157109">
    <property type="component" value="Unassembled WGS sequence"/>
</dbReference>
<protein>
    <submittedName>
        <fullName evidence="2">Uncharacterized protein</fullName>
    </submittedName>
</protein>
<sequence length="189" mass="20412">MTREYQRIAIRRALAGGHVLGQVVLDPHPGDGVALGLEPVGVLLLVLGHLLEDRRRGVVAEVVALGGRGVELLDRGELGAERELKHLGRGLADGDGVEPLHVRVALEEQDPVDQGVGVPHLVDREVVEHVPELRETPVVEHPGVQEVGVDDGELKGEGLVEELDDSRATRLHGNPLPGRPGWWRTGRAR</sequence>
<evidence type="ECO:0000256" key="1">
    <source>
        <dbReference type="SAM" id="MobiDB-lite"/>
    </source>
</evidence>
<keyword evidence="3" id="KW-1185">Reference proteome</keyword>
<proteinExistence type="predicted"/>
<reference evidence="3" key="1">
    <citation type="journal article" date="2019" name="Int. J. Syst. Evol. Microbiol.">
        <title>The Global Catalogue of Microorganisms (GCM) 10K type strain sequencing project: providing services to taxonomists for standard genome sequencing and annotation.</title>
        <authorList>
            <consortium name="The Broad Institute Genomics Platform"/>
            <consortium name="The Broad Institute Genome Sequencing Center for Infectious Disease"/>
            <person name="Wu L."/>
            <person name="Ma J."/>
        </authorList>
    </citation>
    <scope>NUCLEOTIDE SEQUENCE [LARGE SCALE GENOMIC DNA]</scope>
    <source>
        <strain evidence="3">NBRC 105830</strain>
    </source>
</reference>